<dbReference type="CDD" id="cd02440">
    <property type="entry name" value="AdoMet_MTases"/>
    <property type="match status" value="1"/>
</dbReference>
<gene>
    <name evidence="2" type="ORF">QXL92_10080</name>
</gene>
<dbReference type="GO" id="GO:0008168">
    <property type="term" value="F:methyltransferase activity"/>
    <property type="evidence" value="ECO:0007669"/>
    <property type="project" value="UniProtKB-KW"/>
</dbReference>
<name>A0A4R5WUF7_9MYCO</name>
<feature type="domain" description="Methyltransferase" evidence="1">
    <location>
        <begin position="68"/>
        <end position="159"/>
    </location>
</feature>
<evidence type="ECO:0000313" key="2">
    <source>
        <dbReference type="EMBL" id="MDP7735089.1"/>
    </source>
</evidence>
<dbReference type="InterPro" id="IPR029063">
    <property type="entry name" value="SAM-dependent_MTases_sf"/>
</dbReference>
<dbReference type="Pfam" id="PF13649">
    <property type="entry name" value="Methyltransf_25"/>
    <property type="match status" value="1"/>
</dbReference>
<dbReference type="InterPro" id="IPR041698">
    <property type="entry name" value="Methyltransf_25"/>
</dbReference>
<keyword evidence="2" id="KW-0808">Transferase</keyword>
<dbReference type="AlphaFoldDB" id="A0A4R5WUF7"/>
<dbReference type="SUPFAM" id="SSF53335">
    <property type="entry name" value="S-adenosyl-L-methionine-dependent methyltransferases"/>
    <property type="match status" value="1"/>
</dbReference>
<proteinExistence type="predicted"/>
<dbReference type="RefSeq" id="WP_065049334.1">
    <property type="nucleotide sequence ID" value="NZ_JAUFSA010000001.1"/>
</dbReference>
<organism evidence="2 3">
    <name type="scientific">Mycobacterium paragordonae</name>
    <dbReference type="NCBI Taxonomy" id="1389713"/>
    <lineage>
        <taxon>Bacteria</taxon>
        <taxon>Bacillati</taxon>
        <taxon>Actinomycetota</taxon>
        <taxon>Actinomycetes</taxon>
        <taxon>Mycobacteriales</taxon>
        <taxon>Mycobacteriaceae</taxon>
        <taxon>Mycobacterium</taxon>
    </lineage>
</organism>
<dbReference type="EC" id="2.1.-.-" evidence="2"/>
<reference evidence="2" key="1">
    <citation type="submission" date="2023-06" db="EMBL/GenBank/DDBJ databases">
        <title>Identification of two novel mycobacterium reveal diversities and complexities of Mycobacterium gordonae clade.</title>
        <authorList>
            <person name="Matsumoto Y."/>
            <person name="Nakamura S."/>
            <person name="Motooka D."/>
            <person name="Fukushima K."/>
        </authorList>
    </citation>
    <scope>NUCLEOTIDE SEQUENCE</scope>
    <source>
        <strain evidence="2">TY812</strain>
    </source>
</reference>
<protein>
    <submittedName>
        <fullName evidence="2">Class I SAM-dependent methyltransferase</fullName>
        <ecNumber evidence="2">2.1.-.-</ecNumber>
    </submittedName>
</protein>
<keyword evidence="2" id="KW-0489">Methyltransferase</keyword>
<evidence type="ECO:0000313" key="3">
    <source>
        <dbReference type="Proteomes" id="UP001229081"/>
    </source>
</evidence>
<dbReference type="EMBL" id="JAUFSA010000001">
    <property type="protein sequence ID" value="MDP7735089.1"/>
    <property type="molecule type" value="Genomic_DNA"/>
</dbReference>
<dbReference type="Gene3D" id="3.40.50.150">
    <property type="entry name" value="Vaccinia Virus protein VP39"/>
    <property type="match status" value="1"/>
</dbReference>
<comment type="caution">
    <text evidence="2">The sequence shown here is derived from an EMBL/GenBank/DDBJ whole genome shotgun (WGS) entry which is preliminary data.</text>
</comment>
<dbReference type="GO" id="GO:0032259">
    <property type="term" value="P:methylation"/>
    <property type="evidence" value="ECO:0007669"/>
    <property type="project" value="UniProtKB-KW"/>
</dbReference>
<accession>A0A4R5WUF7</accession>
<sequence>MPRAGPCASWLNRRLQTGRLEYLDHDDIDPRKRQVVRSMDWLGRVFRHHETFARIAFREVTNVPDARILELGAAHGGLSRALLRMHPTAHATVTDVEGTSVAAIAAGDLGDHPRAQVRRQNATAIDAPDGSYDLAVFAMSFHHLTPALASRVFAEGTRVADKLLIIDVQRLPALLLLVQLALSLPLSKLVPVVHDAWISNLRAYSPSALRALARHADPSIELRLRGGLNLPVVLPQPQIVVATRRPGL</sequence>
<evidence type="ECO:0000259" key="1">
    <source>
        <dbReference type="Pfam" id="PF13649"/>
    </source>
</evidence>
<dbReference type="Proteomes" id="UP001229081">
    <property type="component" value="Unassembled WGS sequence"/>
</dbReference>